<feature type="domain" description="Sulfotransferase" evidence="4">
    <location>
        <begin position="72"/>
        <end position="327"/>
    </location>
</feature>
<dbReference type="Gene3D" id="3.40.50.300">
    <property type="entry name" value="P-loop containing nucleotide triphosphate hydrolases"/>
    <property type="match status" value="1"/>
</dbReference>
<evidence type="ECO:0000313" key="5">
    <source>
        <dbReference type="EMBL" id="MCL7034202.1"/>
    </source>
</evidence>
<dbReference type="Pfam" id="PF00685">
    <property type="entry name" value="Sulfotransfer_1"/>
    <property type="match status" value="1"/>
</dbReference>
<reference evidence="5" key="1">
    <citation type="submission" date="2022-03" db="EMBL/GenBank/DDBJ databases">
        <title>A functionally conserved STORR gene fusion in Papaver species that diverged 16.8 million years ago.</title>
        <authorList>
            <person name="Catania T."/>
        </authorList>
    </citation>
    <scope>NUCLEOTIDE SEQUENCE</scope>
    <source>
        <strain evidence="5">S-191538</strain>
    </source>
</reference>
<dbReference type="Proteomes" id="UP001177140">
    <property type="component" value="Unassembled WGS sequence"/>
</dbReference>
<dbReference type="PANTHER" id="PTHR11783">
    <property type="entry name" value="SULFOTRANSFERASE SULT"/>
    <property type="match status" value="1"/>
</dbReference>
<dbReference type="AlphaFoldDB" id="A0AA41V6Q6"/>
<evidence type="ECO:0000313" key="6">
    <source>
        <dbReference type="Proteomes" id="UP001177140"/>
    </source>
</evidence>
<name>A0AA41V6Q6_PAPNU</name>
<comment type="similarity">
    <text evidence="1 3">Belongs to the sulfotransferase 1 family.</text>
</comment>
<keyword evidence="6" id="KW-1185">Reference proteome</keyword>
<evidence type="ECO:0000256" key="2">
    <source>
        <dbReference type="ARBA" id="ARBA00022679"/>
    </source>
</evidence>
<gene>
    <name evidence="5" type="ORF">MKW94_011116</name>
</gene>
<evidence type="ECO:0000256" key="3">
    <source>
        <dbReference type="RuleBase" id="RU361155"/>
    </source>
</evidence>
<evidence type="ECO:0000259" key="4">
    <source>
        <dbReference type="Pfam" id="PF00685"/>
    </source>
</evidence>
<dbReference type="InterPro" id="IPR027417">
    <property type="entry name" value="P-loop_NTPase"/>
</dbReference>
<comment type="caution">
    <text evidence="5">The sequence shown here is derived from an EMBL/GenBank/DDBJ whole genome shotgun (WGS) entry which is preliminary data.</text>
</comment>
<protein>
    <recommendedName>
        <fullName evidence="3">Sulfotransferase</fullName>
        <ecNumber evidence="3">2.8.2.-</ecNumber>
    </recommendedName>
</protein>
<dbReference type="EMBL" id="JAJJMA010143135">
    <property type="protein sequence ID" value="MCL7034202.1"/>
    <property type="molecule type" value="Genomic_DNA"/>
</dbReference>
<accession>A0AA41V6Q6</accession>
<evidence type="ECO:0000256" key="1">
    <source>
        <dbReference type="ARBA" id="ARBA00005771"/>
    </source>
</evidence>
<proteinExistence type="inferred from homology"/>
<sequence length="337" mass="38627">MATSESPVANNGDTNSSQDDCATAINFAKSSGRPGLGHAVQYQYQGFWCFAKGIENIKDFQQNFKAPALAFAIVNRFRYPCSSSSMNYHQHPLLTMSPHDLVPFIDFKHLYPDHSLLDFTKHGTTHDSPGRLIATHVPYPSLPESIKISTVNCKIIYLCRNPRDNFISMWLFMNKLRAMPALASIDNPPLPIEEAFEFFCDGVSEFGPFWDHVLGYWKESLEKPHKVLFIKYEDLKKDPNTHLKRLAEFMGCSFTLEEERQGVIEDISSLCSFEHMKNMDVSKNGTWTKRIDNKVYFRKGEIGDWKNHLTSQMVERLDSRMEEKLQGPGLVFQDNLP</sequence>
<dbReference type="EC" id="2.8.2.-" evidence="3"/>
<keyword evidence="2 3" id="KW-0808">Transferase</keyword>
<organism evidence="5 6">
    <name type="scientific">Papaver nudicaule</name>
    <name type="common">Iceland poppy</name>
    <dbReference type="NCBI Taxonomy" id="74823"/>
    <lineage>
        <taxon>Eukaryota</taxon>
        <taxon>Viridiplantae</taxon>
        <taxon>Streptophyta</taxon>
        <taxon>Embryophyta</taxon>
        <taxon>Tracheophyta</taxon>
        <taxon>Spermatophyta</taxon>
        <taxon>Magnoliopsida</taxon>
        <taxon>Ranunculales</taxon>
        <taxon>Papaveraceae</taxon>
        <taxon>Papaveroideae</taxon>
        <taxon>Papaver</taxon>
    </lineage>
</organism>
<dbReference type="InterPro" id="IPR000863">
    <property type="entry name" value="Sulfotransferase_dom"/>
</dbReference>
<dbReference type="GO" id="GO:0008146">
    <property type="term" value="F:sulfotransferase activity"/>
    <property type="evidence" value="ECO:0007669"/>
    <property type="project" value="InterPro"/>
</dbReference>
<dbReference type="SUPFAM" id="SSF52540">
    <property type="entry name" value="P-loop containing nucleoside triphosphate hydrolases"/>
    <property type="match status" value="1"/>
</dbReference>